<reference evidence="7 8" key="1">
    <citation type="journal article" date="2017" name="Curr. Biol.">
        <title>Genome architecture and evolution of a unichromosomal asexual nematode.</title>
        <authorList>
            <person name="Fradin H."/>
            <person name="Zegar C."/>
            <person name="Gutwein M."/>
            <person name="Lucas J."/>
            <person name="Kovtun M."/>
            <person name="Corcoran D."/>
            <person name="Baugh L.R."/>
            <person name="Kiontke K."/>
            <person name="Gunsalus K."/>
            <person name="Fitch D.H."/>
            <person name="Piano F."/>
        </authorList>
    </citation>
    <scope>NUCLEOTIDE SEQUENCE [LARGE SCALE GENOMIC DNA]</scope>
    <source>
        <strain evidence="7">PF1309</strain>
    </source>
</reference>
<dbReference type="PROSITE" id="PS50297">
    <property type="entry name" value="ANK_REP_REGION"/>
    <property type="match status" value="1"/>
</dbReference>
<accession>A0A2A2M0R3</accession>
<evidence type="ECO:0000256" key="1">
    <source>
        <dbReference type="ARBA" id="ARBA00022737"/>
    </source>
</evidence>
<dbReference type="GO" id="GO:0004842">
    <property type="term" value="F:ubiquitin-protein transferase activity"/>
    <property type="evidence" value="ECO:0007669"/>
    <property type="project" value="TreeGrafter"/>
</dbReference>
<sequence length="970" mass="106909">MSAILQSACFAAAAQVEVAMGAKDGAEDENASPMLLKCIDNSRIDVLCSILAQLKQKPNFQETLDVICCAEGTLLHRAVQLDSVDATCALLVNGSNACVQNNEGKTPFNCCKSDGVRNAFVQEALRAITMGNVNRVCQLIWSGLPIDSVDTKESQNTLLNWAADFSTPQVVQALCENGASANLENTKGETPLITAVKKDNEEVCKVLLNSGADPYKKTAKGEDAFTIAKNRGGKLLGVLSIDRVVKGLQRTKSVESIDDKLSLISNETATAQLFTEKYERYTDGTPESWTDLLWPQPKLVRLLPGSGFELPKDNKLKIYFDEASNADPRRLMQIIEMSKVMLQTVGIEVEYRGHKTSDHDISPSNGKVTCGIFNDGRPSGAYTLTIEPKGVEIIASDYAGVRYAFSTFVQIIRLHSYALHQIGVALPGHASVPVADANNSVRAVNGVNHATDKIGGDPLTNSNPVFPDINLDGTICALTVRDSPDRSFRAVFQDFSGCRILNKETVMQLATRLSYCKANYFFVNFEVRTTDRYQLPYTNRELFHMLQVCDELFMTLVPSLDTQTNYLEPVTAKEIIELFLDDFPLSKIAHFGPNLSSILIENRKILASIQRRVPRIFLSVFVDDKNIAALSSVPPYVTLCVEGSFPFDIEKKISPRVSLVLKFSSGDDGYLCASPESTAKKALLASKLSDRAQILGSMICDLSTGCEAMPPSLSYTALLASVGVAWNRDTDMKKFSFLLPSITAHHVLLAGNMAGLFEQVSTLGRVEHQITKFAYGMWRPQPANSPGIDLDDKFNFCGSSKSMPISVFVEIILNPENLNLERLTPVVFKKARIELRRSLQALDEARKLLPYNFELALVLAEIKLVTELMVLASKLGQSMCLYGNMAAQQQNGDAGRKNSYIEGMPYSPGRVGVVQLPLTIRTDLANSLLEIRSQFQHVWLSRSMASTLPNALKMFDNLFRQTIFFFIFIS</sequence>
<evidence type="ECO:0000259" key="6">
    <source>
        <dbReference type="Pfam" id="PF02838"/>
    </source>
</evidence>
<evidence type="ECO:0000256" key="5">
    <source>
        <dbReference type="PROSITE-ProRule" id="PRU00023"/>
    </source>
</evidence>
<gene>
    <name evidence="7" type="ORF">WR25_22687</name>
</gene>
<dbReference type="InterPro" id="IPR029018">
    <property type="entry name" value="Hex-like_dom2"/>
</dbReference>
<dbReference type="OrthoDB" id="5806726at2759"/>
<dbReference type="InterPro" id="IPR036770">
    <property type="entry name" value="Ankyrin_rpt-contain_sf"/>
</dbReference>
<dbReference type="SUPFAM" id="SSF55545">
    <property type="entry name" value="beta-N-acetylhexosaminidase-like domain"/>
    <property type="match status" value="1"/>
</dbReference>
<feature type="repeat" description="ANK" evidence="5">
    <location>
        <begin position="187"/>
        <end position="219"/>
    </location>
</feature>
<dbReference type="Proteomes" id="UP000218231">
    <property type="component" value="Unassembled WGS sequence"/>
</dbReference>
<dbReference type="PANTHER" id="PTHR24171:SF11">
    <property type="entry name" value="26S PROTEASOME NON-ATPASE REGULATORY SUBUNIT 10"/>
    <property type="match status" value="1"/>
</dbReference>
<dbReference type="SUPFAM" id="SSF48403">
    <property type="entry name" value="Ankyrin repeat"/>
    <property type="match status" value="1"/>
</dbReference>
<dbReference type="GO" id="GO:0031436">
    <property type="term" value="C:BRCA1-BARD1 complex"/>
    <property type="evidence" value="ECO:0007669"/>
    <property type="project" value="TreeGrafter"/>
</dbReference>
<name>A0A2A2M0R3_9BILA</name>
<dbReference type="GO" id="GO:0016798">
    <property type="term" value="F:hydrolase activity, acting on glycosyl bonds"/>
    <property type="evidence" value="ECO:0007669"/>
    <property type="project" value="UniProtKB-KW"/>
</dbReference>
<keyword evidence="8" id="KW-1185">Reference proteome</keyword>
<dbReference type="GO" id="GO:0085020">
    <property type="term" value="P:protein K6-linked ubiquitination"/>
    <property type="evidence" value="ECO:0007669"/>
    <property type="project" value="TreeGrafter"/>
</dbReference>
<keyword evidence="2" id="KW-0378">Hydrolase</keyword>
<keyword evidence="4" id="KW-0326">Glycosidase</keyword>
<dbReference type="PROSITE" id="PS50088">
    <property type="entry name" value="ANK_REPEAT"/>
    <property type="match status" value="1"/>
</dbReference>
<keyword evidence="3 5" id="KW-0040">ANK repeat</keyword>
<comment type="caution">
    <text evidence="7">The sequence shown here is derived from an EMBL/GenBank/DDBJ whole genome shotgun (WGS) entry which is preliminary data.</text>
</comment>
<dbReference type="PANTHER" id="PTHR24171">
    <property type="entry name" value="ANKYRIN REPEAT DOMAIN-CONTAINING PROTEIN 39-RELATED"/>
    <property type="match status" value="1"/>
</dbReference>
<dbReference type="SMART" id="SM00248">
    <property type="entry name" value="ANK"/>
    <property type="match status" value="2"/>
</dbReference>
<proteinExistence type="predicted"/>
<dbReference type="InterPro" id="IPR002110">
    <property type="entry name" value="Ankyrin_rpt"/>
</dbReference>
<evidence type="ECO:0000256" key="2">
    <source>
        <dbReference type="ARBA" id="ARBA00022801"/>
    </source>
</evidence>
<dbReference type="STRING" id="2018661.A0A2A2M0R3"/>
<dbReference type="Pfam" id="PF12796">
    <property type="entry name" value="Ank_2"/>
    <property type="match status" value="1"/>
</dbReference>
<dbReference type="GO" id="GO:0070531">
    <property type="term" value="C:BRCA1-A complex"/>
    <property type="evidence" value="ECO:0007669"/>
    <property type="project" value="TreeGrafter"/>
</dbReference>
<dbReference type="AlphaFoldDB" id="A0A2A2M0R3"/>
<evidence type="ECO:0000256" key="4">
    <source>
        <dbReference type="ARBA" id="ARBA00023295"/>
    </source>
</evidence>
<dbReference type="Gene3D" id="3.30.379.10">
    <property type="entry name" value="Chitobiase/beta-hexosaminidase domain 2-like"/>
    <property type="match status" value="1"/>
</dbReference>
<dbReference type="Gene3D" id="1.25.40.20">
    <property type="entry name" value="Ankyrin repeat-containing domain"/>
    <property type="match status" value="2"/>
</dbReference>
<keyword evidence="1" id="KW-0677">Repeat</keyword>
<dbReference type="Pfam" id="PF02838">
    <property type="entry name" value="Glyco_hydro_20b"/>
    <property type="match status" value="1"/>
</dbReference>
<evidence type="ECO:0000313" key="7">
    <source>
        <dbReference type="EMBL" id="PAV92020.1"/>
    </source>
</evidence>
<dbReference type="InterPro" id="IPR015882">
    <property type="entry name" value="HEX_bac_N"/>
</dbReference>
<feature type="domain" description="Beta-hexosaminidase bacterial type N-terminal" evidence="6">
    <location>
        <begin position="293"/>
        <end position="415"/>
    </location>
</feature>
<evidence type="ECO:0000256" key="3">
    <source>
        <dbReference type="ARBA" id="ARBA00023043"/>
    </source>
</evidence>
<dbReference type="EMBL" id="LIAE01006274">
    <property type="protein sequence ID" value="PAV92020.1"/>
    <property type="molecule type" value="Genomic_DNA"/>
</dbReference>
<evidence type="ECO:0000313" key="8">
    <source>
        <dbReference type="Proteomes" id="UP000218231"/>
    </source>
</evidence>
<organism evidence="7 8">
    <name type="scientific">Diploscapter pachys</name>
    <dbReference type="NCBI Taxonomy" id="2018661"/>
    <lineage>
        <taxon>Eukaryota</taxon>
        <taxon>Metazoa</taxon>
        <taxon>Ecdysozoa</taxon>
        <taxon>Nematoda</taxon>
        <taxon>Chromadorea</taxon>
        <taxon>Rhabditida</taxon>
        <taxon>Rhabditina</taxon>
        <taxon>Rhabditomorpha</taxon>
        <taxon>Rhabditoidea</taxon>
        <taxon>Rhabditidae</taxon>
        <taxon>Diploscapter</taxon>
    </lineage>
</organism>
<protein>
    <recommendedName>
        <fullName evidence="6">Beta-hexosaminidase bacterial type N-terminal domain-containing protein</fullName>
    </recommendedName>
</protein>